<dbReference type="Gramene" id="Jr02_16500_p1">
    <property type="protein sequence ID" value="cds.Jr02_16500_p1"/>
    <property type="gene ID" value="Jr02_16500"/>
</dbReference>
<organism evidence="4 5">
    <name type="scientific">Juglans regia</name>
    <name type="common">English walnut</name>
    <dbReference type="NCBI Taxonomy" id="51240"/>
    <lineage>
        <taxon>Eukaryota</taxon>
        <taxon>Viridiplantae</taxon>
        <taxon>Streptophyta</taxon>
        <taxon>Embryophyta</taxon>
        <taxon>Tracheophyta</taxon>
        <taxon>Spermatophyta</taxon>
        <taxon>Magnoliopsida</taxon>
        <taxon>eudicotyledons</taxon>
        <taxon>Gunneridae</taxon>
        <taxon>Pentapetalae</taxon>
        <taxon>rosids</taxon>
        <taxon>fabids</taxon>
        <taxon>Fagales</taxon>
        <taxon>Juglandaceae</taxon>
        <taxon>Juglans</taxon>
    </lineage>
</organism>
<dbReference type="Pfam" id="PF11331">
    <property type="entry name" value="Zn_ribbon_12"/>
    <property type="match status" value="1"/>
</dbReference>
<reference evidence="5" key="1">
    <citation type="submission" date="2025-08" db="UniProtKB">
        <authorList>
            <consortium name="RefSeq"/>
        </authorList>
    </citation>
    <scope>IDENTIFICATION</scope>
    <source>
        <tissue evidence="5">Leaves</tissue>
    </source>
</reference>
<feature type="compositionally biased region" description="Polar residues" evidence="1">
    <location>
        <begin position="460"/>
        <end position="472"/>
    </location>
</feature>
<dbReference type="FunCoup" id="A0A2I4E841">
    <property type="interactions" value="2977"/>
</dbReference>
<dbReference type="InterPro" id="IPR040244">
    <property type="entry name" value="EDR4-like"/>
</dbReference>
<evidence type="ECO:0000259" key="2">
    <source>
        <dbReference type="Pfam" id="PF11331"/>
    </source>
</evidence>
<dbReference type="AlphaFoldDB" id="A0A2I4E841"/>
<dbReference type="PANTHER" id="PTHR31105:SF42">
    <property type="entry name" value="OS02G0258300 PROTEIN"/>
    <property type="match status" value="1"/>
</dbReference>
<keyword evidence="4" id="KW-1185">Reference proteome</keyword>
<feature type="domain" description="Probable zinc-ribbon" evidence="2">
    <location>
        <begin position="514"/>
        <end position="556"/>
    </location>
</feature>
<dbReference type="GeneID" id="108987149"/>
<feature type="region of interest" description="Disordered" evidence="1">
    <location>
        <begin position="452"/>
        <end position="476"/>
    </location>
</feature>
<feature type="domain" description="Enhanced disease resistance 4-like N-terminal" evidence="3">
    <location>
        <begin position="6"/>
        <end position="39"/>
    </location>
</feature>
<name>A0A2I4E841_JUGRE</name>
<dbReference type="GO" id="GO:1900150">
    <property type="term" value="P:regulation of defense response to fungus"/>
    <property type="evidence" value="ECO:0007669"/>
    <property type="project" value="InterPro"/>
</dbReference>
<dbReference type="Pfam" id="PF22910">
    <property type="entry name" value="EDR4-like_1st"/>
    <property type="match status" value="1"/>
</dbReference>
<evidence type="ECO:0000259" key="3">
    <source>
        <dbReference type="Pfam" id="PF22910"/>
    </source>
</evidence>
<feature type="region of interest" description="Disordered" evidence="1">
    <location>
        <begin position="568"/>
        <end position="587"/>
    </location>
</feature>
<dbReference type="InterPro" id="IPR021480">
    <property type="entry name" value="Zinc_ribbon_12"/>
</dbReference>
<proteinExistence type="predicted"/>
<dbReference type="InterPro" id="IPR055126">
    <property type="entry name" value="EDR4-like_N"/>
</dbReference>
<feature type="compositionally biased region" description="Basic and acidic residues" evidence="1">
    <location>
        <begin position="44"/>
        <end position="69"/>
    </location>
</feature>
<dbReference type="KEGG" id="jre:108987149"/>
<accession>A0A2I4E841</accession>
<dbReference type="Proteomes" id="UP000235220">
    <property type="component" value="Chromosome 2"/>
</dbReference>
<dbReference type="RefSeq" id="XP_018815561.2">
    <property type="nucleotide sequence ID" value="XM_018960016.2"/>
</dbReference>
<gene>
    <name evidence="5" type="primary">LOC108987149</name>
</gene>
<dbReference type="PANTHER" id="PTHR31105">
    <property type="entry name" value="EXTRA-LARGE G-PROTEIN-LIKE"/>
    <property type="match status" value="1"/>
</dbReference>
<feature type="region of interest" description="Disordered" evidence="1">
    <location>
        <begin position="628"/>
        <end position="654"/>
    </location>
</feature>
<evidence type="ECO:0000256" key="1">
    <source>
        <dbReference type="SAM" id="MobiDB-lite"/>
    </source>
</evidence>
<dbReference type="OrthoDB" id="2020426at2759"/>
<protein>
    <submittedName>
        <fullName evidence="5">Uncharacterized protein LOC108987149 isoform X1</fullName>
    </submittedName>
</protein>
<sequence length="934" mass="105503">MSEGSKVRLVRCPKCENVLPELPDYTVYKCGGCGAVLRAKKKAPGSDRVIEQSDEKWGRGGSEKLESLSEKAGGSVGCASETERESDGIEENRRKERIFREKAINSIGNSVSEPENKEDPSNNGIKVREEVKGLRLEQSGTEKESRFHGRYMGLSECPDDYRVHGDDYDMNMNKSEYSSLSTGENLAWLRTTTNMIGRGVERDGFGEFYRNSRAVADQRGYQTFAYPDEGPSSYKPESFYDYGKQMKHDDDLDGHNKVEQLEQDRAELLRKLDELKDQLSRSCAIENKPRAPVDGTRLDPSGQDVYNVSMQPFAMDKHVPRPPYLDHTHGNVPFTNHHNMGMQNFYPPPRHVTDEFPLYEEPYQPRMRRRPLNQPPSQYPQRAPNEYFRGQYMESNPFASYQPETFYHQPACSCLRCLNHNWQVLPRVPPISFSNRRIQKEPTDSNFYHYDNPEPHGFNPQASITPQLTSQDPQRHTRWTSDFDLDIDDLGHISPRRVVAAYENRQRCHPVGDGAPFITCYICFELLKLPRRLEMTENKMQKLQCGGCSTIILFEIVNRKLIISIPQETKQTSAKGGDGSKEVLNESHSSSRVSLDAGIINSCSDDFDNSGYDLDLIDNRHYLQSEGQRLNLSESENRQGLTTSSISSSEEIPDTVSVQGDVSLSFEQPLRDDLSPKLSSSPLRDYSYCPSNHAIGKNGQGNNSKRVDQDKMVLGRITSRQNSVKDMSAATELEVSFNDYLHTSLSQDSVEVSKEKDRPKINNGVESFFVGLIKKSFREFSRSTQSLENERPNVSVNGQPIPDRLVKKAEKQAGPIQPGDYWYDFQAGFWGVMGHPCFGIIPPFIEEFNHAIPTNCAGGNTGVHVNGRELNKRDLDLLASRGLPTTEDRFYSVDISGKVVDEETGEELDGLGKLAPTVQKAKHGFGMKVPRSIM</sequence>
<feature type="compositionally biased region" description="Basic and acidic residues" evidence="1">
    <location>
        <begin position="81"/>
        <end position="91"/>
    </location>
</feature>
<dbReference type="STRING" id="51240.A0A2I4E841"/>
<evidence type="ECO:0000313" key="4">
    <source>
        <dbReference type="Proteomes" id="UP000235220"/>
    </source>
</evidence>
<feature type="region of interest" description="Disordered" evidence="1">
    <location>
        <begin position="44"/>
        <end position="91"/>
    </location>
</feature>
<evidence type="ECO:0000313" key="5">
    <source>
        <dbReference type="RefSeq" id="XP_018815561.2"/>
    </source>
</evidence>
<feature type="compositionally biased region" description="Polar residues" evidence="1">
    <location>
        <begin position="628"/>
        <end position="641"/>
    </location>
</feature>